<dbReference type="EMBL" id="CP062983">
    <property type="protein sequence ID" value="QPC84582.1"/>
    <property type="molecule type" value="Genomic_DNA"/>
</dbReference>
<evidence type="ECO:0000256" key="1">
    <source>
        <dbReference type="SAM" id="SignalP"/>
    </source>
</evidence>
<reference evidence="3 4" key="1">
    <citation type="submission" date="2020-02" db="EMBL/GenBank/DDBJ databases">
        <authorList>
            <person name="Zheng R.K."/>
            <person name="Sun C.M."/>
        </authorList>
    </citation>
    <scope>NUCLEOTIDE SEQUENCE [LARGE SCALE GENOMIC DNA]</scope>
    <source>
        <strain evidence="4">rifampicinis</strain>
    </source>
</reference>
<feature type="domain" description="SH3b" evidence="2">
    <location>
        <begin position="40"/>
        <end position="107"/>
    </location>
</feature>
<dbReference type="AlphaFoldDB" id="A0A7S8IGD9"/>
<dbReference type="Pfam" id="PF08239">
    <property type="entry name" value="SH3_3"/>
    <property type="match status" value="1"/>
</dbReference>
<gene>
    <name evidence="3" type="ORF">G4Y79_09455</name>
</gene>
<dbReference type="SMART" id="SM00287">
    <property type="entry name" value="SH3b"/>
    <property type="match status" value="1"/>
</dbReference>
<dbReference type="RefSeq" id="WP_195172645.1">
    <property type="nucleotide sequence ID" value="NZ_CP062983.1"/>
</dbReference>
<feature type="signal peptide" evidence="1">
    <location>
        <begin position="1"/>
        <end position="22"/>
    </location>
</feature>
<sequence length="250" mass="28042">MFRYIMLLSVLLSMMVGVATVAQEEEEEPPPRPVAGNIYGLVTVDLADIRTGPDFAYPTIGQLPLNASVVVYGRSGDFFNRWDGRQWLEIDYGNSHAWIYARLLRTSIAFNSIPPTGRLLPRNADGRVPDVFDLSTDLCAQWPTSPFTQSAGDFYGGQEEIEVTYPGMPGANVYSVIVISPEGVRRAFDSETTIATIRLASLPAEGGTYTWRVAPYWTDSPYRYRWQQVCLLRTGGTIEVPPYEERIREE</sequence>
<name>A0A7S8IGD9_9CHLR</name>
<proteinExistence type="predicted"/>
<dbReference type="Proteomes" id="UP000594468">
    <property type="component" value="Chromosome"/>
</dbReference>
<keyword evidence="4" id="KW-1185">Reference proteome</keyword>
<feature type="chain" id="PRO_5032844465" evidence="1">
    <location>
        <begin position="23"/>
        <end position="250"/>
    </location>
</feature>
<accession>A0A7S8IGD9</accession>
<dbReference type="Gene3D" id="2.30.30.40">
    <property type="entry name" value="SH3 Domains"/>
    <property type="match status" value="1"/>
</dbReference>
<keyword evidence="1" id="KW-0732">Signal</keyword>
<evidence type="ECO:0000313" key="3">
    <source>
        <dbReference type="EMBL" id="QPC84582.1"/>
    </source>
</evidence>
<protein>
    <submittedName>
        <fullName evidence="3">SH3 domain-containing protein</fullName>
    </submittedName>
</protein>
<organism evidence="3 4">
    <name type="scientific">Phototrophicus methaneseepsis</name>
    <dbReference type="NCBI Taxonomy" id="2710758"/>
    <lineage>
        <taxon>Bacteria</taxon>
        <taxon>Bacillati</taxon>
        <taxon>Chloroflexota</taxon>
        <taxon>Candidatus Thermofontia</taxon>
        <taxon>Phototrophicales</taxon>
        <taxon>Phototrophicaceae</taxon>
        <taxon>Phototrophicus</taxon>
    </lineage>
</organism>
<evidence type="ECO:0000313" key="4">
    <source>
        <dbReference type="Proteomes" id="UP000594468"/>
    </source>
</evidence>
<evidence type="ECO:0000259" key="2">
    <source>
        <dbReference type="SMART" id="SM00287"/>
    </source>
</evidence>
<dbReference type="KEGG" id="pmet:G4Y79_09455"/>
<dbReference type="InterPro" id="IPR003646">
    <property type="entry name" value="SH3-like_bac-type"/>
</dbReference>